<evidence type="ECO:0000256" key="6">
    <source>
        <dbReference type="ARBA" id="ARBA00023002"/>
    </source>
</evidence>
<dbReference type="EC" id="1.11.1.5" evidence="11"/>
<evidence type="ECO:0000256" key="4">
    <source>
        <dbReference type="ARBA" id="ARBA00022729"/>
    </source>
</evidence>
<dbReference type="Pfam" id="PF03150">
    <property type="entry name" value="CCP_MauG"/>
    <property type="match status" value="1"/>
</dbReference>
<keyword evidence="2 8" id="KW-0349">Heme</keyword>
<evidence type="ECO:0000256" key="2">
    <source>
        <dbReference type="ARBA" id="ARBA00022617"/>
    </source>
</evidence>
<dbReference type="SUPFAM" id="SSF46626">
    <property type="entry name" value="Cytochrome c"/>
    <property type="match status" value="2"/>
</dbReference>
<dbReference type="PANTHER" id="PTHR30600">
    <property type="entry name" value="CYTOCHROME C PEROXIDASE-RELATED"/>
    <property type="match status" value="1"/>
</dbReference>
<dbReference type="GO" id="GO:0042597">
    <property type="term" value="C:periplasmic space"/>
    <property type="evidence" value="ECO:0007669"/>
    <property type="project" value="UniProtKB-SubCell"/>
</dbReference>
<evidence type="ECO:0000256" key="1">
    <source>
        <dbReference type="ARBA" id="ARBA00004418"/>
    </source>
</evidence>
<dbReference type="GO" id="GO:0046872">
    <property type="term" value="F:metal ion binding"/>
    <property type="evidence" value="ECO:0007669"/>
    <property type="project" value="UniProtKB-KW"/>
</dbReference>
<evidence type="ECO:0000256" key="8">
    <source>
        <dbReference type="PIRSR" id="PIRSR000294-1"/>
    </source>
</evidence>
<keyword evidence="3 9" id="KW-0479">Metal-binding</keyword>
<keyword evidence="5" id="KW-0574">Periplasm</keyword>
<comment type="subcellular location">
    <subcellularLocation>
        <location evidence="1">Periplasm</location>
    </subcellularLocation>
</comment>
<dbReference type="Proteomes" id="UP000317421">
    <property type="component" value="Unassembled WGS sequence"/>
</dbReference>
<keyword evidence="4" id="KW-0732">Signal</keyword>
<evidence type="ECO:0000256" key="9">
    <source>
        <dbReference type="PIRSR" id="PIRSR000294-2"/>
    </source>
</evidence>
<evidence type="ECO:0000256" key="5">
    <source>
        <dbReference type="ARBA" id="ARBA00022764"/>
    </source>
</evidence>
<dbReference type="InterPro" id="IPR004852">
    <property type="entry name" value="Di-haem_cyt_c_peroxidsae"/>
</dbReference>
<comment type="caution">
    <text evidence="11">The sequence shown here is derived from an EMBL/GenBank/DDBJ whole genome shotgun (WGS) entry which is preliminary data.</text>
</comment>
<feature type="binding site" description="covalent" evidence="8">
    <location>
        <position position="287"/>
    </location>
    <ligand>
        <name>heme c</name>
        <dbReference type="ChEBI" id="CHEBI:61717"/>
        <label>2</label>
    </ligand>
</feature>
<sequence length="420" mass="44986">MPRTIALLLLVSLCFGTRSEAIETVRLGEGGLLTGIPGEGPLTIEAIRAWLADPANHRELRPELPLGLAAGAADLQAIDPPGAGANPLTRAKIELGRQLFFDPRLSRDGTVSCASCHAPEYGYAFPTQFGVGVAGQQGRRNSPTAANRVLSGAQFWDGRAASLEEQAIGPMVNPIEMGFTHGAVVEMLRHVEGYVLQFKKVFPGEGLTIENAGRAIASFERALVSGPSAWDIAERRRQLRNAGVEDDPELAAELAGLEAQAVAQPLSDAARRGATLFFGERTGCTLCHAGANYSDESYHNLGVGMQRLAGRNADEPIPAELEDELDWGRYLVTKDEADRGAFKTPGLRNVAETGPYMHDGSQATLDEVVAWYVKGGEANPFLSPLLEPLDLTATEQAQLVAFLKALRGDWPAVETGRLPE</sequence>
<keyword evidence="6 11" id="KW-0560">Oxidoreductase</keyword>
<evidence type="ECO:0000256" key="7">
    <source>
        <dbReference type="ARBA" id="ARBA00023004"/>
    </source>
</evidence>
<dbReference type="InterPro" id="IPR026259">
    <property type="entry name" value="MauG/Cytc_peroxidase"/>
</dbReference>
<feature type="binding site" description="covalent" evidence="8">
    <location>
        <position position="284"/>
    </location>
    <ligand>
        <name>heme c</name>
        <dbReference type="ChEBI" id="CHEBI:61717"/>
        <label>2</label>
    </ligand>
</feature>
<evidence type="ECO:0000313" key="12">
    <source>
        <dbReference type="Proteomes" id="UP000317421"/>
    </source>
</evidence>
<evidence type="ECO:0000256" key="3">
    <source>
        <dbReference type="ARBA" id="ARBA00022723"/>
    </source>
</evidence>
<dbReference type="InterPro" id="IPR009056">
    <property type="entry name" value="Cyt_c-like_dom"/>
</dbReference>
<feature type="domain" description="Cytochrome c" evidence="10">
    <location>
        <begin position="268"/>
        <end position="407"/>
    </location>
</feature>
<keyword evidence="7 9" id="KW-0408">Iron</keyword>
<protein>
    <submittedName>
        <fullName evidence="11">Cytochrome c551 peroxidase</fullName>
        <ecNumber evidence="11">1.11.1.5</ecNumber>
    </submittedName>
</protein>
<feature type="binding site" description="covalent" evidence="8">
    <location>
        <position position="113"/>
    </location>
    <ligand>
        <name>heme c</name>
        <dbReference type="ChEBI" id="CHEBI:61717"/>
        <label>1</label>
    </ligand>
</feature>
<gene>
    <name evidence="11" type="primary">ccp_3</name>
    <name evidence="11" type="ORF">Pla108_16330</name>
</gene>
<dbReference type="PIRSF" id="PIRSF000294">
    <property type="entry name" value="Cytochrome-c_peroxidase"/>
    <property type="match status" value="1"/>
</dbReference>
<dbReference type="RefSeq" id="WP_146444327.1">
    <property type="nucleotide sequence ID" value="NZ_SJPR01000001.1"/>
</dbReference>
<dbReference type="GO" id="GO:0004130">
    <property type="term" value="F:cytochrome-c peroxidase activity"/>
    <property type="evidence" value="ECO:0007669"/>
    <property type="project" value="UniProtKB-EC"/>
</dbReference>
<feature type="binding site" description="axial binding residue" evidence="9">
    <location>
        <position position="288"/>
    </location>
    <ligand>
        <name>heme c</name>
        <dbReference type="ChEBI" id="CHEBI:61717"/>
        <label>2</label>
    </ligand>
    <ligandPart>
        <name>Fe</name>
        <dbReference type="ChEBI" id="CHEBI:18248"/>
    </ligandPart>
</feature>
<reference evidence="11 12" key="1">
    <citation type="submission" date="2019-02" db="EMBL/GenBank/DDBJ databases">
        <title>Deep-cultivation of Planctomycetes and their phenomic and genomic characterization uncovers novel biology.</title>
        <authorList>
            <person name="Wiegand S."/>
            <person name="Jogler M."/>
            <person name="Boedeker C."/>
            <person name="Pinto D."/>
            <person name="Vollmers J."/>
            <person name="Rivas-Marin E."/>
            <person name="Kohn T."/>
            <person name="Peeters S.H."/>
            <person name="Heuer A."/>
            <person name="Rast P."/>
            <person name="Oberbeckmann S."/>
            <person name="Bunk B."/>
            <person name="Jeske O."/>
            <person name="Meyerdierks A."/>
            <person name="Storesund J.E."/>
            <person name="Kallscheuer N."/>
            <person name="Luecker S."/>
            <person name="Lage O.M."/>
            <person name="Pohl T."/>
            <person name="Merkel B.J."/>
            <person name="Hornburger P."/>
            <person name="Mueller R.-W."/>
            <person name="Bruemmer F."/>
            <person name="Labrenz M."/>
            <person name="Spormann A.M."/>
            <person name="Op Den Camp H."/>
            <person name="Overmann J."/>
            <person name="Amann R."/>
            <person name="Jetten M.S.M."/>
            <person name="Mascher T."/>
            <person name="Medema M.H."/>
            <person name="Devos D.P."/>
            <person name="Kaster A.-K."/>
            <person name="Ovreas L."/>
            <person name="Rohde M."/>
            <person name="Galperin M.Y."/>
            <person name="Jogler C."/>
        </authorList>
    </citation>
    <scope>NUCLEOTIDE SEQUENCE [LARGE SCALE GENOMIC DNA]</scope>
    <source>
        <strain evidence="11 12">Pla108</strain>
    </source>
</reference>
<dbReference type="EMBL" id="SJPR01000001">
    <property type="protein sequence ID" value="TWU00681.1"/>
    <property type="molecule type" value="Genomic_DNA"/>
</dbReference>
<accession>A0A5C6AMP0</accession>
<dbReference type="PROSITE" id="PS51007">
    <property type="entry name" value="CYTC"/>
    <property type="match status" value="2"/>
</dbReference>
<feature type="binding site" description="covalent" evidence="8">
    <location>
        <position position="116"/>
    </location>
    <ligand>
        <name>heme c</name>
        <dbReference type="ChEBI" id="CHEBI:61717"/>
        <label>1</label>
    </ligand>
</feature>
<keyword evidence="11" id="KW-0575">Peroxidase</keyword>
<dbReference type="PANTHER" id="PTHR30600:SF10">
    <property type="entry name" value="BLL6722 PROTEIN"/>
    <property type="match status" value="1"/>
</dbReference>
<evidence type="ECO:0000259" key="10">
    <source>
        <dbReference type="PROSITE" id="PS51007"/>
    </source>
</evidence>
<dbReference type="Gene3D" id="1.10.760.10">
    <property type="entry name" value="Cytochrome c-like domain"/>
    <property type="match status" value="2"/>
</dbReference>
<organism evidence="11 12">
    <name type="scientific">Botrimarina colliarenosi</name>
    <dbReference type="NCBI Taxonomy" id="2528001"/>
    <lineage>
        <taxon>Bacteria</taxon>
        <taxon>Pseudomonadati</taxon>
        <taxon>Planctomycetota</taxon>
        <taxon>Planctomycetia</taxon>
        <taxon>Pirellulales</taxon>
        <taxon>Lacipirellulaceae</taxon>
        <taxon>Botrimarina</taxon>
    </lineage>
</organism>
<comment type="cofactor">
    <cofactor evidence="8">
        <name>heme</name>
        <dbReference type="ChEBI" id="CHEBI:30413"/>
    </cofactor>
    <text evidence="8">Binds 2 heme groups.</text>
</comment>
<dbReference type="GO" id="GO:0009055">
    <property type="term" value="F:electron transfer activity"/>
    <property type="evidence" value="ECO:0007669"/>
    <property type="project" value="InterPro"/>
</dbReference>
<name>A0A5C6AMP0_9BACT</name>
<dbReference type="GO" id="GO:0020037">
    <property type="term" value="F:heme binding"/>
    <property type="evidence" value="ECO:0007669"/>
    <property type="project" value="InterPro"/>
</dbReference>
<keyword evidence="12" id="KW-1185">Reference proteome</keyword>
<dbReference type="InterPro" id="IPR036909">
    <property type="entry name" value="Cyt_c-like_dom_sf"/>
</dbReference>
<dbReference type="InterPro" id="IPR051395">
    <property type="entry name" value="Cytochrome_c_Peroxidase/MauG"/>
</dbReference>
<proteinExistence type="predicted"/>
<dbReference type="AlphaFoldDB" id="A0A5C6AMP0"/>
<evidence type="ECO:0000313" key="11">
    <source>
        <dbReference type="EMBL" id="TWU00681.1"/>
    </source>
</evidence>
<comment type="PTM">
    <text evidence="8">Binds 2 heme groups per subunit.</text>
</comment>
<feature type="binding site" description="axial binding residue" evidence="9">
    <location>
        <position position="117"/>
    </location>
    <ligand>
        <name>heme c</name>
        <dbReference type="ChEBI" id="CHEBI:61717"/>
        <label>1</label>
    </ligand>
    <ligandPart>
        <name>Fe</name>
        <dbReference type="ChEBI" id="CHEBI:18248"/>
    </ligandPart>
</feature>
<dbReference type="OrthoDB" id="9772811at2"/>
<feature type="domain" description="Cytochrome c" evidence="10">
    <location>
        <begin position="91"/>
        <end position="199"/>
    </location>
</feature>